<accession>A0AAV9PNU3</accession>
<evidence type="ECO:0000313" key="8">
    <source>
        <dbReference type="Proteomes" id="UP001337655"/>
    </source>
</evidence>
<dbReference type="Pfam" id="PF05047">
    <property type="entry name" value="L51_S25_CI-B8"/>
    <property type="match status" value="1"/>
</dbReference>
<dbReference type="SMART" id="SM00916">
    <property type="entry name" value="L51_S25_CI-B8"/>
    <property type="match status" value="1"/>
</dbReference>
<keyword evidence="3" id="KW-0496">Mitochondrion</keyword>
<evidence type="ECO:0000313" key="7">
    <source>
        <dbReference type="EMBL" id="KAK5175729.1"/>
    </source>
</evidence>
<dbReference type="GO" id="GO:0005840">
    <property type="term" value="C:ribosome"/>
    <property type="evidence" value="ECO:0007669"/>
    <property type="project" value="UniProtKB-KW"/>
</dbReference>
<protein>
    <recommendedName>
        <fullName evidence="6">Ribosomal protein/NADH dehydrogenase domain-containing protein</fullName>
    </recommendedName>
</protein>
<organism evidence="7 8">
    <name type="scientific">Saxophila tyrrhenica</name>
    <dbReference type="NCBI Taxonomy" id="1690608"/>
    <lineage>
        <taxon>Eukaryota</taxon>
        <taxon>Fungi</taxon>
        <taxon>Dikarya</taxon>
        <taxon>Ascomycota</taxon>
        <taxon>Pezizomycotina</taxon>
        <taxon>Dothideomycetes</taxon>
        <taxon>Dothideomycetidae</taxon>
        <taxon>Mycosphaerellales</taxon>
        <taxon>Extremaceae</taxon>
        <taxon>Saxophila</taxon>
    </lineage>
</organism>
<feature type="region of interest" description="Disordered" evidence="5">
    <location>
        <begin position="94"/>
        <end position="127"/>
    </location>
</feature>
<sequence>MVSLSQRMRKLQHKLIAIRLGPGALVLPKDVKRIHMRFGEKINGGHMGPRKFWRHELIRLKYHNPAVPMTVDRIREEAQTPESEAIMSVHFASADARQTSSSATSSPASTDSTTTATTPSDADPTERVETINMKNKTNSEILQQLTQLTKAYPIEPTEGDKEELRLLEEQRVRSERDSKMYAEHRARMKREREIFEQGRNDLAAQTA</sequence>
<dbReference type="SUPFAM" id="SSF52833">
    <property type="entry name" value="Thioredoxin-like"/>
    <property type="match status" value="1"/>
</dbReference>
<dbReference type="PANTHER" id="PTHR13274">
    <property type="entry name" value="MITOCHONDRIAL RIBOSOMAL PROTEIN S25"/>
    <property type="match status" value="1"/>
</dbReference>
<evidence type="ECO:0000256" key="3">
    <source>
        <dbReference type="ARBA" id="ARBA00023128"/>
    </source>
</evidence>
<name>A0AAV9PNU3_9PEZI</name>
<reference evidence="7 8" key="1">
    <citation type="submission" date="2023-08" db="EMBL/GenBank/DDBJ databases">
        <title>Black Yeasts Isolated from many extreme environments.</title>
        <authorList>
            <person name="Coleine C."/>
            <person name="Stajich J.E."/>
            <person name="Selbmann L."/>
        </authorList>
    </citation>
    <scope>NUCLEOTIDE SEQUENCE [LARGE SCALE GENOMIC DNA]</scope>
    <source>
        <strain evidence="7 8">CCFEE 5935</strain>
    </source>
</reference>
<comment type="caution">
    <text evidence="7">The sequence shown here is derived from an EMBL/GenBank/DDBJ whole genome shotgun (WGS) entry which is preliminary data.</text>
</comment>
<keyword evidence="8" id="KW-1185">Reference proteome</keyword>
<dbReference type="InterPro" id="IPR040049">
    <property type="entry name" value="Ribosomal_mS25/mL61"/>
</dbReference>
<keyword evidence="2" id="KW-0689">Ribosomal protein</keyword>
<dbReference type="InterPro" id="IPR036249">
    <property type="entry name" value="Thioredoxin-like_sf"/>
</dbReference>
<feature type="compositionally biased region" description="Low complexity" evidence="5">
    <location>
        <begin position="94"/>
        <end position="122"/>
    </location>
</feature>
<evidence type="ECO:0000256" key="5">
    <source>
        <dbReference type="SAM" id="MobiDB-lite"/>
    </source>
</evidence>
<evidence type="ECO:0000259" key="6">
    <source>
        <dbReference type="SMART" id="SM00916"/>
    </source>
</evidence>
<evidence type="ECO:0000256" key="4">
    <source>
        <dbReference type="ARBA" id="ARBA00023274"/>
    </source>
</evidence>
<dbReference type="AlphaFoldDB" id="A0AAV9PNU3"/>
<dbReference type="GO" id="GO:0003735">
    <property type="term" value="F:structural constituent of ribosome"/>
    <property type="evidence" value="ECO:0007669"/>
    <property type="project" value="InterPro"/>
</dbReference>
<dbReference type="Proteomes" id="UP001337655">
    <property type="component" value="Unassembled WGS sequence"/>
</dbReference>
<feature type="domain" description="Ribosomal protein/NADH dehydrogenase" evidence="6">
    <location>
        <begin position="41"/>
        <end position="152"/>
    </location>
</feature>
<evidence type="ECO:0000256" key="1">
    <source>
        <dbReference type="ARBA" id="ARBA00004173"/>
    </source>
</evidence>
<dbReference type="GO" id="GO:0005739">
    <property type="term" value="C:mitochondrion"/>
    <property type="evidence" value="ECO:0007669"/>
    <property type="project" value="UniProtKB-SubCell"/>
</dbReference>
<dbReference type="EMBL" id="JAVRRT010000001">
    <property type="protein sequence ID" value="KAK5175729.1"/>
    <property type="molecule type" value="Genomic_DNA"/>
</dbReference>
<dbReference type="GeneID" id="89922218"/>
<gene>
    <name evidence="7" type="ORF">LTR77_000868</name>
</gene>
<comment type="subcellular location">
    <subcellularLocation>
        <location evidence="1">Mitochondrion</location>
    </subcellularLocation>
</comment>
<evidence type="ECO:0000256" key="2">
    <source>
        <dbReference type="ARBA" id="ARBA00022980"/>
    </source>
</evidence>
<dbReference type="InterPro" id="IPR007741">
    <property type="entry name" value="Ribosomal_mL43/mS25/NADH_DH"/>
</dbReference>
<proteinExistence type="predicted"/>
<dbReference type="PANTHER" id="PTHR13274:SF2">
    <property type="entry name" value="SMALL RIBOSOMAL SUBUNIT PROTEIN MS25"/>
    <property type="match status" value="1"/>
</dbReference>
<dbReference type="GO" id="GO:1990904">
    <property type="term" value="C:ribonucleoprotein complex"/>
    <property type="evidence" value="ECO:0007669"/>
    <property type="project" value="UniProtKB-KW"/>
</dbReference>
<keyword evidence="4" id="KW-0687">Ribonucleoprotein</keyword>
<dbReference type="RefSeq" id="XP_064664367.1">
    <property type="nucleotide sequence ID" value="XM_064798133.1"/>
</dbReference>